<evidence type="ECO:0000256" key="1">
    <source>
        <dbReference type="SAM" id="MobiDB-lite"/>
    </source>
</evidence>
<gene>
    <name evidence="4" type="ORF">F5544_16250</name>
</gene>
<evidence type="ECO:0000313" key="5">
    <source>
        <dbReference type="Proteomes" id="UP000503540"/>
    </source>
</evidence>
<organism evidence="4 5">
    <name type="scientific">Nocardia arthritidis</name>
    <dbReference type="NCBI Taxonomy" id="228602"/>
    <lineage>
        <taxon>Bacteria</taxon>
        <taxon>Bacillati</taxon>
        <taxon>Actinomycetota</taxon>
        <taxon>Actinomycetes</taxon>
        <taxon>Mycobacteriales</taxon>
        <taxon>Nocardiaceae</taxon>
        <taxon>Nocardia</taxon>
    </lineage>
</organism>
<proteinExistence type="predicted"/>
<dbReference type="InterPro" id="IPR012341">
    <property type="entry name" value="6hp_glycosidase-like_sf"/>
</dbReference>
<protein>
    <submittedName>
        <fullName evidence="4">Amylo-alpha-1,6-glucosidase</fullName>
    </submittedName>
</protein>
<reference evidence="4 5" key="1">
    <citation type="journal article" date="2019" name="ACS Chem. Biol.">
        <title>Identification and Mobilization of a Cryptic Antibiotic Biosynthesis Gene Locus from a Human-Pathogenic Nocardia Isolate.</title>
        <authorList>
            <person name="Herisse M."/>
            <person name="Ishida K."/>
            <person name="Porter J.L."/>
            <person name="Howden B."/>
            <person name="Hertweck C."/>
            <person name="Stinear T.P."/>
            <person name="Pidot S.J."/>
        </authorList>
    </citation>
    <scope>NUCLEOTIDE SEQUENCE [LARGE SCALE GENOMIC DNA]</scope>
    <source>
        <strain evidence="4 5">AUSMDU00012717</strain>
    </source>
</reference>
<dbReference type="Pfam" id="PF22422">
    <property type="entry name" value="MGH1-like_GH"/>
    <property type="match status" value="1"/>
</dbReference>
<keyword evidence="5" id="KW-1185">Reference proteome</keyword>
<feature type="region of interest" description="Disordered" evidence="1">
    <location>
        <begin position="1"/>
        <end position="94"/>
    </location>
</feature>
<dbReference type="GO" id="GO:0005975">
    <property type="term" value="P:carbohydrate metabolic process"/>
    <property type="evidence" value="ECO:0007669"/>
    <property type="project" value="InterPro"/>
</dbReference>
<evidence type="ECO:0000313" key="4">
    <source>
        <dbReference type="EMBL" id="QIS11129.1"/>
    </source>
</evidence>
<feature type="domain" description="Putative glycogen debranching enzyme N-terminal" evidence="2">
    <location>
        <begin position="110"/>
        <end position="288"/>
    </location>
</feature>
<dbReference type="InterPro" id="IPR008928">
    <property type="entry name" value="6-hairpin_glycosidase_sf"/>
</dbReference>
<dbReference type="InterPro" id="IPR054491">
    <property type="entry name" value="MGH1-like_GH"/>
</dbReference>
<feature type="domain" description="Mannosylglycerate hydrolase MGH1-like glycoside hydrolase" evidence="3">
    <location>
        <begin position="459"/>
        <end position="682"/>
    </location>
</feature>
<feature type="compositionally biased region" description="Basic and acidic residues" evidence="1">
    <location>
        <begin position="72"/>
        <end position="81"/>
    </location>
</feature>
<dbReference type="KEGG" id="nah:F5544_16250"/>
<accession>A0A6G9YD26</accession>
<dbReference type="AlphaFoldDB" id="A0A6G9YD26"/>
<evidence type="ECO:0000259" key="3">
    <source>
        <dbReference type="Pfam" id="PF22422"/>
    </source>
</evidence>
<name>A0A6G9YD26_9NOCA</name>
<dbReference type="EMBL" id="CP046172">
    <property type="protein sequence ID" value="QIS11129.1"/>
    <property type="molecule type" value="Genomic_DNA"/>
</dbReference>
<dbReference type="SUPFAM" id="SSF48208">
    <property type="entry name" value="Six-hairpin glycosidases"/>
    <property type="match status" value="1"/>
</dbReference>
<dbReference type="Pfam" id="PF14742">
    <property type="entry name" value="GDE_N_bis"/>
    <property type="match status" value="1"/>
</dbReference>
<feature type="compositionally biased region" description="Basic residues" evidence="1">
    <location>
        <begin position="9"/>
        <end position="35"/>
    </location>
</feature>
<dbReference type="Gene3D" id="1.50.10.10">
    <property type="match status" value="1"/>
</dbReference>
<evidence type="ECO:0000259" key="2">
    <source>
        <dbReference type="Pfam" id="PF14742"/>
    </source>
</evidence>
<sequence>MRHTDTRLPQRRGARDRRARAHRIPVPRCRRHGRRAGSGAPARSARLPRRGRTPIRAAADGARSRTAIPNDPDGRTDEPGGRARTGFVTRPWGDGADTGVPAALGGGVTLVEGSTFCISETGGTVSADRPEGLFVRDTRVLSHWRLTVDGQVPQALTVQYAAPYSATLLARTMPRAGRADSTALVIVGRHVGDGMREDLIVRNLSAEPMHSTVVLAVDADFADLFEVKEGRAGEGVHTDTRSGAGAVQISRPELQLAVTVSGSGAHAHDRELRWEIELPGRGEWTACIEYLPAFDADSHEPRYPCGSPVSRSAPAQRLREWYENSPTVHTEDETLAAVLQRTVVDLGALRIFDPDHPERAVVAAGAPWFMALFGRDSLLTSWMVLPLDRRLAVGTLQSLAGLQGNRIRTATEEEPGRIPHEVRFGRAATLLLGGDTVYYGTADATPLFVMLLGELHRWGLDAKTRDELLPHADRALEWIEKYGDVDGDGFVEYARAAEHGLANQGWKDSWDGVNFADGTIATAPIALAEVQGYVYAAYMARATLASGVGDHTLAERWRAKAAALKTAFNETFWLPEKGWYAIGLDRDKRPIDALTSNIGHCLWTGIVDGDKAGQVADRLLSPEMFSGWGIRTLATSMGAYNPVSYHNGSVWPHDNAICAAGLMRYGYTEHATRVVDAVLDASTRFGYRLPELFCGFDRAEFDVPVPYPTSCSPQAWAAAAPLLFLRTLLRLEPSVPEGVLSVAPVVPERYLPLSVSGLRVGSNALTVYVDTEGWHVRGLSGDLRRADH</sequence>
<dbReference type="InterPro" id="IPR032856">
    <property type="entry name" value="GDE_N_bis"/>
</dbReference>
<dbReference type="Proteomes" id="UP000503540">
    <property type="component" value="Chromosome"/>
</dbReference>